<dbReference type="EMBL" id="LKMD01000108">
    <property type="protein sequence ID" value="PIA89510.1"/>
    <property type="molecule type" value="Genomic_DNA"/>
</dbReference>
<dbReference type="Proteomes" id="UP000230605">
    <property type="component" value="Chromosome 5"/>
</dbReference>
<dbReference type="PANTHER" id="PTHR13078:SF56">
    <property type="entry name" value="PEROXISOMAL MULTIFUNCTIONAL ENZYME TYPE 2"/>
    <property type="match status" value="1"/>
</dbReference>
<protein>
    <submittedName>
        <fullName evidence="3">Peroxisomal hydratase-dehydrogenase-epimerase</fullName>
    </submittedName>
</protein>
<dbReference type="CDD" id="cd03448">
    <property type="entry name" value="HDE_HSD"/>
    <property type="match status" value="1"/>
</dbReference>
<dbReference type="GO" id="GO:0003857">
    <property type="term" value="F:(3S)-3-hydroxyacyl-CoA dehydrogenase (NAD+) activity"/>
    <property type="evidence" value="ECO:0007669"/>
    <property type="project" value="TreeGrafter"/>
</dbReference>
<sequence length="240" mass="25830">MGQVTQSMSEFLPNFQPHNHVHGEHYLETRGPFPTQGTTLNTTAQIIDIVDRRSGVTVCVGLTTSDAATGRDICYNEWTSFVMKVPGAGAAAKALPRGNRTASYPAPSRAPDAIREFKTSAEQSALYRAASGDLNPLHIDPAVAKAGGFPGPILTGTCTIGMGVKAVMDAFADGSEKRFRSVKLRLTKPVFPGEVVRTEMWREDGGKRVVYRQVAGEEGRVVINNAAVDLGEVVERSRLS</sequence>
<organism evidence="3 5">
    <name type="scientific">Cercospora beticola</name>
    <name type="common">Sugarbeet leaf spot fungus</name>
    <dbReference type="NCBI Taxonomy" id="122368"/>
    <lineage>
        <taxon>Eukaryota</taxon>
        <taxon>Fungi</taxon>
        <taxon>Dikarya</taxon>
        <taxon>Ascomycota</taxon>
        <taxon>Pezizomycotina</taxon>
        <taxon>Dothideomycetes</taxon>
        <taxon>Dothideomycetidae</taxon>
        <taxon>Mycosphaerellales</taxon>
        <taxon>Mycosphaerellaceae</taxon>
        <taxon>Cercospora</taxon>
    </lineage>
</organism>
<name>A0A2G5HAE1_CERBT</name>
<dbReference type="InterPro" id="IPR002539">
    <property type="entry name" value="MaoC-like_dom"/>
</dbReference>
<reference evidence="4 6" key="2">
    <citation type="submission" date="2023-09" db="EMBL/GenBank/DDBJ databases">
        <title>Complete-Gapless Cercospora beticola genome.</title>
        <authorList>
            <person name="Wyatt N.A."/>
            <person name="Spanner R.E."/>
            <person name="Bolton M.D."/>
        </authorList>
    </citation>
    <scope>NUCLEOTIDE SEQUENCE [LARGE SCALE GENOMIC DNA]</scope>
    <source>
        <strain evidence="4">Cb09-40</strain>
    </source>
</reference>
<dbReference type="PANTHER" id="PTHR13078">
    <property type="entry name" value="PEROXISOMAL MULTIFUNCTIONAL ENZYME TYPE 2-RELATED"/>
    <property type="match status" value="1"/>
</dbReference>
<dbReference type="EMBL" id="CP134188">
    <property type="protein sequence ID" value="WPB03338.1"/>
    <property type="molecule type" value="Genomic_DNA"/>
</dbReference>
<dbReference type="Pfam" id="PF22622">
    <property type="entry name" value="MFE-2_hydrat-2_N"/>
    <property type="match status" value="1"/>
</dbReference>
<feature type="domain" description="MaoC-like" evidence="1">
    <location>
        <begin position="106"/>
        <end position="224"/>
    </location>
</feature>
<accession>A0A2G5HAE1</accession>
<dbReference type="GO" id="GO:0044594">
    <property type="term" value="F:17-beta-hydroxysteroid dehydrogenase (NAD+) activity"/>
    <property type="evidence" value="ECO:0007669"/>
    <property type="project" value="TreeGrafter"/>
</dbReference>
<dbReference type="Pfam" id="PF01575">
    <property type="entry name" value="MaoC_dehydratas"/>
    <property type="match status" value="1"/>
</dbReference>
<keyword evidence="6" id="KW-1185">Reference proteome</keyword>
<evidence type="ECO:0000313" key="6">
    <source>
        <dbReference type="Proteomes" id="UP001302367"/>
    </source>
</evidence>
<proteinExistence type="predicted"/>
<feature type="domain" description="Peroxisomal multifunctional enzyme type 2-like N-terminal" evidence="2">
    <location>
        <begin position="6"/>
        <end position="82"/>
    </location>
</feature>
<dbReference type="GO" id="GO:0004300">
    <property type="term" value="F:enoyl-CoA hydratase activity"/>
    <property type="evidence" value="ECO:0007669"/>
    <property type="project" value="TreeGrafter"/>
</dbReference>
<dbReference type="AlphaFoldDB" id="A0A2G5HAE1"/>
<dbReference type="OrthoDB" id="3592703at2759"/>
<dbReference type="Gene3D" id="3.10.129.10">
    <property type="entry name" value="Hotdog Thioesterase"/>
    <property type="match status" value="1"/>
</dbReference>
<evidence type="ECO:0000313" key="3">
    <source>
        <dbReference type="EMBL" id="PIA89510.1"/>
    </source>
</evidence>
<evidence type="ECO:0000313" key="5">
    <source>
        <dbReference type="Proteomes" id="UP000230605"/>
    </source>
</evidence>
<evidence type="ECO:0000313" key="4">
    <source>
        <dbReference type="EMBL" id="WPB03338.1"/>
    </source>
</evidence>
<dbReference type="SUPFAM" id="SSF54637">
    <property type="entry name" value="Thioesterase/thiol ester dehydrase-isomerase"/>
    <property type="match status" value="2"/>
</dbReference>
<reference evidence="3 5" key="1">
    <citation type="submission" date="2015-10" db="EMBL/GenBank/DDBJ databases">
        <title>The cercosporin biosynthetic gene cluster was horizontally transferred to several fungal lineages and shown to be expanded in Cercospora beticola based on microsynteny with recipient genomes.</title>
        <authorList>
            <person name="De Jonge R."/>
            <person name="Ebert M.K."/>
            <person name="Suttle J.C."/>
            <person name="Jurick Ii W.M."/>
            <person name="Secor G.A."/>
            <person name="Thomma B.P."/>
            <person name="Van De Peer Y."/>
            <person name="Bolton M.D."/>
        </authorList>
    </citation>
    <scope>NUCLEOTIDE SEQUENCE [LARGE SCALE GENOMIC DNA]</scope>
    <source>
        <strain evidence="3 5">09-40</strain>
    </source>
</reference>
<evidence type="ECO:0000259" key="1">
    <source>
        <dbReference type="Pfam" id="PF01575"/>
    </source>
</evidence>
<dbReference type="GO" id="GO:0005777">
    <property type="term" value="C:peroxisome"/>
    <property type="evidence" value="ECO:0007669"/>
    <property type="project" value="TreeGrafter"/>
</dbReference>
<dbReference type="InterPro" id="IPR054357">
    <property type="entry name" value="MFE-2_N"/>
</dbReference>
<dbReference type="InterPro" id="IPR029069">
    <property type="entry name" value="HotDog_dom_sf"/>
</dbReference>
<evidence type="ECO:0000259" key="2">
    <source>
        <dbReference type="Pfam" id="PF22622"/>
    </source>
</evidence>
<dbReference type="GO" id="GO:0006635">
    <property type="term" value="P:fatty acid beta-oxidation"/>
    <property type="evidence" value="ECO:0007669"/>
    <property type="project" value="TreeGrafter"/>
</dbReference>
<gene>
    <name evidence="3" type="ORF">CB0940_07392</name>
    <name evidence="4" type="ORF">RHO25_007975</name>
</gene>
<dbReference type="Proteomes" id="UP001302367">
    <property type="component" value="Chromosome 5"/>
</dbReference>